<reference evidence="4" key="2">
    <citation type="submission" date="2025-09" db="UniProtKB">
        <authorList>
            <consortium name="Ensembl"/>
        </authorList>
    </citation>
    <scope>IDENTIFICATION</scope>
</reference>
<feature type="chain" id="PRO_5034702402" evidence="2">
    <location>
        <begin position="20"/>
        <end position="283"/>
    </location>
</feature>
<feature type="compositionally biased region" description="Basic and acidic residues" evidence="1">
    <location>
        <begin position="30"/>
        <end position="43"/>
    </location>
</feature>
<keyword evidence="5" id="KW-1185">Reference proteome</keyword>
<evidence type="ECO:0000259" key="3">
    <source>
        <dbReference type="PROSITE" id="PS50041"/>
    </source>
</evidence>
<proteinExistence type="predicted"/>
<feature type="region of interest" description="Disordered" evidence="1">
    <location>
        <begin position="20"/>
        <end position="135"/>
    </location>
</feature>
<dbReference type="PROSITE" id="PS50041">
    <property type="entry name" value="C_TYPE_LECTIN_2"/>
    <property type="match status" value="1"/>
</dbReference>
<dbReference type="Pfam" id="PF00059">
    <property type="entry name" value="Lectin_C"/>
    <property type="match status" value="1"/>
</dbReference>
<dbReference type="PANTHER" id="PTHR22803">
    <property type="entry name" value="MANNOSE, PHOSPHOLIPASE, LECTIN RECEPTOR RELATED"/>
    <property type="match status" value="1"/>
</dbReference>
<dbReference type="Ensembl" id="ENSOKIT00005033543.1">
    <property type="protein sequence ID" value="ENSOKIP00005031746.1"/>
    <property type="gene ID" value="ENSOKIG00005013619.1"/>
</dbReference>
<dbReference type="InterPro" id="IPR016186">
    <property type="entry name" value="C-type_lectin-like/link_sf"/>
</dbReference>
<name>A0A8C7FQB1_ONCKI</name>
<evidence type="ECO:0000313" key="4">
    <source>
        <dbReference type="Ensembl" id="ENSOKIP00005031746.1"/>
    </source>
</evidence>
<protein>
    <submittedName>
        <fullName evidence="4">Lithostathine-1-like</fullName>
    </submittedName>
</protein>
<dbReference type="SMART" id="SM00034">
    <property type="entry name" value="CLECT"/>
    <property type="match status" value="1"/>
</dbReference>
<evidence type="ECO:0000256" key="1">
    <source>
        <dbReference type="SAM" id="MobiDB-lite"/>
    </source>
</evidence>
<dbReference type="CDD" id="cd00037">
    <property type="entry name" value="CLECT"/>
    <property type="match status" value="1"/>
</dbReference>
<reference evidence="4" key="1">
    <citation type="submission" date="2025-08" db="UniProtKB">
        <authorList>
            <consortium name="Ensembl"/>
        </authorList>
    </citation>
    <scope>IDENTIFICATION</scope>
</reference>
<dbReference type="InterPro" id="IPR001304">
    <property type="entry name" value="C-type_lectin-like"/>
</dbReference>
<evidence type="ECO:0000256" key="2">
    <source>
        <dbReference type="SAM" id="SignalP"/>
    </source>
</evidence>
<dbReference type="SUPFAM" id="SSF56436">
    <property type="entry name" value="C-type lectin-like"/>
    <property type="match status" value="1"/>
</dbReference>
<sequence length="283" mass="32505">MAMLTTLLLLSAVFALGDAKGSRGHRHNHCNSEEHIPPPKDPYDSEENSSPSEEHIPPPTDYSDSDEHIPPPTDYSDSDEHIPPPTDWSDSEEHFPPPTDYSDSDEHIPPPKNQSDSEENIPPPIDLSDSEENIPPRKEWHRRVCPNGWPRYKTHCYHYVPFMTTWPEAERKCLRLGGNLASVHSLPQYRFLQSVIRKSTRKVQRTWIGANDAIKEGLWLWSDGSRFNYQNWGPGQPSNYNHGVIKDNTNGREHCMEMNYGASRCQNDAPCWFTFPFLCSRKL</sequence>
<feature type="signal peptide" evidence="2">
    <location>
        <begin position="1"/>
        <end position="19"/>
    </location>
</feature>
<keyword evidence="2" id="KW-0732">Signal</keyword>
<organism evidence="4 5">
    <name type="scientific">Oncorhynchus kisutch</name>
    <name type="common">Coho salmon</name>
    <name type="synonym">Salmo kisutch</name>
    <dbReference type="NCBI Taxonomy" id="8019"/>
    <lineage>
        <taxon>Eukaryota</taxon>
        <taxon>Metazoa</taxon>
        <taxon>Chordata</taxon>
        <taxon>Craniata</taxon>
        <taxon>Vertebrata</taxon>
        <taxon>Euteleostomi</taxon>
        <taxon>Actinopterygii</taxon>
        <taxon>Neopterygii</taxon>
        <taxon>Teleostei</taxon>
        <taxon>Protacanthopterygii</taxon>
        <taxon>Salmoniformes</taxon>
        <taxon>Salmonidae</taxon>
        <taxon>Salmoninae</taxon>
        <taxon>Oncorhynchus</taxon>
    </lineage>
</organism>
<dbReference type="InterPro" id="IPR016187">
    <property type="entry name" value="CTDL_fold"/>
</dbReference>
<dbReference type="InterPro" id="IPR050111">
    <property type="entry name" value="C-type_lectin/snaclec_domain"/>
</dbReference>
<gene>
    <name evidence="4" type="primary">LOC116354072</name>
</gene>
<dbReference type="Gene3D" id="3.10.100.10">
    <property type="entry name" value="Mannose-Binding Protein A, subunit A"/>
    <property type="match status" value="1"/>
</dbReference>
<accession>A0A8C7FQB1</accession>
<dbReference type="Proteomes" id="UP000694557">
    <property type="component" value="Unassembled WGS sequence"/>
</dbReference>
<dbReference type="PRINTS" id="PR01504">
    <property type="entry name" value="PNCREATITSAP"/>
</dbReference>
<evidence type="ECO:0000313" key="5">
    <source>
        <dbReference type="Proteomes" id="UP000694557"/>
    </source>
</evidence>
<dbReference type="AlphaFoldDB" id="A0A8C7FQB1"/>
<feature type="domain" description="C-type lectin" evidence="3">
    <location>
        <begin position="152"/>
        <end position="280"/>
    </location>
</feature>
<dbReference type="GeneTree" id="ENSGT01150000286973"/>